<sequence length="449" mass="51025">MPRILPRLVKLPLSGNFPFPEPKNTRTPHRPPRPLHSVLPQDYPRSVLLSEGNVITNSHDYAHHKSPAPLPRRRVTLKTPKTEEPRREMSAQEYKWWSSPYLRMLATPLRQCYLTQRLLPTDFLIRIAKMRVPVHLQQKRKGTADFFFPDGLQHPKFKKPKATRGMYIMCRREALHILHRPGKYKRIGATAPPRFAEYIAHLLRLRVLQELQILLKPLEFTYRTRTGPVPARPPILRRLTRAEWGALRTTGVLPHPGALAVLVVPPVNRDPTTLERPTKAGAMGARPLTDPTPERVPARPTPPLSVLHPVDSTAEEEGEEVRVQPHAEERVPLYNGVVLFPGRIQRAKLHALLTKILSLEGASRFSAGAAGAHGENANGETGNERLTVRKGDNKGSHAFLVYASTEVDMVPLAIALWRVRMWEGGGWRTDNDEKEEWPWVQEVRIRSRS</sequence>
<gene>
    <name evidence="2" type="ORF">B0H16DRAFT_1299588</name>
</gene>
<evidence type="ECO:0000313" key="3">
    <source>
        <dbReference type="Proteomes" id="UP001215598"/>
    </source>
</evidence>
<protein>
    <submittedName>
        <fullName evidence="2">Uncharacterized protein</fullName>
    </submittedName>
</protein>
<feature type="compositionally biased region" description="Low complexity" evidence="1">
    <location>
        <begin position="369"/>
        <end position="381"/>
    </location>
</feature>
<dbReference type="Proteomes" id="UP001215598">
    <property type="component" value="Unassembled WGS sequence"/>
</dbReference>
<organism evidence="2 3">
    <name type="scientific">Mycena metata</name>
    <dbReference type="NCBI Taxonomy" id="1033252"/>
    <lineage>
        <taxon>Eukaryota</taxon>
        <taxon>Fungi</taxon>
        <taxon>Dikarya</taxon>
        <taxon>Basidiomycota</taxon>
        <taxon>Agaricomycotina</taxon>
        <taxon>Agaricomycetes</taxon>
        <taxon>Agaricomycetidae</taxon>
        <taxon>Agaricales</taxon>
        <taxon>Marasmiineae</taxon>
        <taxon>Mycenaceae</taxon>
        <taxon>Mycena</taxon>
    </lineage>
</organism>
<name>A0AAD7NZE9_9AGAR</name>
<dbReference type="EMBL" id="JARKIB010000004">
    <property type="protein sequence ID" value="KAJ7781397.1"/>
    <property type="molecule type" value="Genomic_DNA"/>
</dbReference>
<proteinExistence type="predicted"/>
<reference evidence="2" key="1">
    <citation type="submission" date="2023-03" db="EMBL/GenBank/DDBJ databases">
        <title>Massive genome expansion in bonnet fungi (Mycena s.s.) driven by repeated elements and novel gene families across ecological guilds.</title>
        <authorList>
            <consortium name="Lawrence Berkeley National Laboratory"/>
            <person name="Harder C.B."/>
            <person name="Miyauchi S."/>
            <person name="Viragh M."/>
            <person name="Kuo A."/>
            <person name="Thoen E."/>
            <person name="Andreopoulos B."/>
            <person name="Lu D."/>
            <person name="Skrede I."/>
            <person name="Drula E."/>
            <person name="Henrissat B."/>
            <person name="Morin E."/>
            <person name="Kohler A."/>
            <person name="Barry K."/>
            <person name="LaButti K."/>
            <person name="Morin E."/>
            <person name="Salamov A."/>
            <person name="Lipzen A."/>
            <person name="Mereny Z."/>
            <person name="Hegedus B."/>
            <person name="Baldrian P."/>
            <person name="Stursova M."/>
            <person name="Weitz H."/>
            <person name="Taylor A."/>
            <person name="Grigoriev I.V."/>
            <person name="Nagy L.G."/>
            <person name="Martin F."/>
            <person name="Kauserud H."/>
        </authorList>
    </citation>
    <scope>NUCLEOTIDE SEQUENCE</scope>
    <source>
        <strain evidence="2">CBHHK182m</strain>
    </source>
</reference>
<comment type="caution">
    <text evidence="2">The sequence shown here is derived from an EMBL/GenBank/DDBJ whole genome shotgun (WGS) entry which is preliminary data.</text>
</comment>
<evidence type="ECO:0000256" key="1">
    <source>
        <dbReference type="SAM" id="MobiDB-lite"/>
    </source>
</evidence>
<keyword evidence="3" id="KW-1185">Reference proteome</keyword>
<dbReference type="AlphaFoldDB" id="A0AAD7NZE9"/>
<feature type="region of interest" description="Disordered" evidence="1">
    <location>
        <begin position="15"/>
        <end position="38"/>
    </location>
</feature>
<accession>A0AAD7NZE9</accession>
<feature type="region of interest" description="Disordered" evidence="1">
    <location>
        <begin position="270"/>
        <end position="308"/>
    </location>
</feature>
<evidence type="ECO:0000313" key="2">
    <source>
        <dbReference type="EMBL" id="KAJ7781397.1"/>
    </source>
</evidence>
<feature type="region of interest" description="Disordered" evidence="1">
    <location>
        <begin position="369"/>
        <end position="390"/>
    </location>
</feature>